<evidence type="ECO:0000256" key="1">
    <source>
        <dbReference type="SAM" id="SignalP"/>
    </source>
</evidence>
<evidence type="ECO:0000313" key="3">
    <source>
        <dbReference type="Proteomes" id="UP000621898"/>
    </source>
</evidence>
<dbReference type="InterPro" id="IPR025737">
    <property type="entry name" value="FApF"/>
</dbReference>
<dbReference type="Pfam" id="PF13557">
    <property type="entry name" value="Phenol_MetA_deg"/>
    <property type="match status" value="1"/>
</dbReference>
<dbReference type="EMBL" id="BMXT01000001">
    <property type="protein sequence ID" value="GGY22172.1"/>
    <property type="molecule type" value="Genomic_DNA"/>
</dbReference>
<reference evidence="3" key="1">
    <citation type="journal article" date="2019" name="Int. J. Syst. Evol. Microbiol.">
        <title>The Global Catalogue of Microorganisms (GCM) 10K type strain sequencing project: providing services to taxonomists for standard genome sequencing and annotation.</title>
        <authorList>
            <consortium name="The Broad Institute Genomics Platform"/>
            <consortium name="The Broad Institute Genome Sequencing Center for Infectious Disease"/>
            <person name="Wu L."/>
            <person name="Ma J."/>
        </authorList>
    </citation>
    <scope>NUCLEOTIDE SEQUENCE [LARGE SCALE GENOMIC DNA]</scope>
    <source>
        <strain evidence="3">KCTC 22232</strain>
    </source>
</reference>
<gene>
    <name evidence="2" type="ORF">GCM10008098_14050</name>
</gene>
<protein>
    <recommendedName>
        <fullName evidence="4">Transporter</fullName>
    </recommendedName>
</protein>
<name>A0ABQ2ZS98_9GAMM</name>
<feature type="signal peptide" evidence="1">
    <location>
        <begin position="1"/>
        <end position="32"/>
    </location>
</feature>
<sequence>MSSPCKIPWRHARLAFLMCMLGCLLPSAPAWAQTASPAPIRQSQDDAWWTGPMLANSAGTLPPGHFLVEPYLYDISSKHSDSYGSRTYVLYGLANRLTVGVIPVLGYNTVSTGPDSSHVGLGDWTLLAQYQLTQFHEGSWLPTISVEVQETLPTGKYDRLGDRPADGLGSGAYTTTLQLNAQTYAWLPNGRILRMRLNLSQSFSSHATLEDVSVYGTDSGFRGTAKPGSTLYAGLSWEYSLTRSWALALDLTYSHNSNTRVTGYAPEAVRLSSGSSTAFALAPAIEYSWNPNMGVLLGVRLIRGGHNSTASTAPVVALNMVF</sequence>
<feature type="chain" id="PRO_5045043534" description="Transporter" evidence="1">
    <location>
        <begin position="33"/>
        <end position="322"/>
    </location>
</feature>
<organism evidence="2 3">
    <name type="scientific">Rhodanobacter panaciterrae</name>
    <dbReference type="NCBI Taxonomy" id="490572"/>
    <lineage>
        <taxon>Bacteria</taxon>
        <taxon>Pseudomonadati</taxon>
        <taxon>Pseudomonadota</taxon>
        <taxon>Gammaproteobacteria</taxon>
        <taxon>Lysobacterales</taxon>
        <taxon>Rhodanobacteraceae</taxon>
        <taxon>Rhodanobacter</taxon>
    </lineage>
</organism>
<proteinExistence type="predicted"/>
<keyword evidence="3" id="KW-1185">Reference proteome</keyword>
<comment type="caution">
    <text evidence="2">The sequence shown here is derived from an EMBL/GenBank/DDBJ whole genome shotgun (WGS) entry which is preliminary data.</text>
</comment>
<dbReference type="Proteomes" id="UP000621898">
    <property type="component" value="Unassembled WGS sequence"/>
</dbReference>
<evidence type="ECO:0000313" key="2">
    <source>
        <dbReference type="EMBL" id="GGY22172.1"/>
    </source>
</evidence>
<accession>A0ABQ2ZS98</accession>
<keyword evidence="1" id="KW-0732">Signal</keyword>
<evidence type="ECO:0008006" key="4">
    <source>
        <dbReference type="Google" id="ProtNLM"/>
    </source>
</evidence>